<keyword evidence="5" id="KW-0406">Ion transport</keyword>
<evidence type="ECO:0000259" key="9">
    <source>
        <dbReference type="Pfam" id="PF07885"/>
    </source>
</evidence>
<feature type="transmembrane region" description="Helical" evidence="8">
    <location>
        <begin position="50"/>
        <end position="69"/>
    </location>
</feature>
<protein>
    <recommendedName>
        <fullName evidence="9">Potassium channel domain-containing protein</fullName>
    </recommendedName>
</protein>
<keyword evidence="4 8" id="KW-1133">Transmembrane helix</keyword>
<proteinExistence type="predicted"/>
<feature type="transmembrane region" description="Helical" evidence="8">
    <location>
        <begin position="81"/>
        <end position="103"/>
    </location>
</feature>
<dbReference type="InterPro" id="IPR003280">
    <property type="entry name" value="2pore_dom_K_chnl"/>
</dbReference>
<keyword evidence="2" id="KW-0813">Transport</keyword>
<evidence type="ECO:0000256" key="7">
    <source>
        <dbReference type="ARBA" id="ARBA00023303"/>
    </source>
</evidence>
<dbReference type="PANTHER" id="PTHR11003:SF291">
    <property type="entry name" value="IP11374P"/>
    <property type="match status" value="1"/>
</dbReference>
<comment type="caution">
    <text evidence="10">The sequence shown here is derived from an EMBL/GenBank/DDBJ whole genome shotgun (WGS) entry which is preliminary data.</text>
</comment>
<dbReference type="SUPFAM" id="SSF81324">
    <property type="entry name" value="Voltage-gated potassium channels"/>
    <property type="match status" value="1"/>
</dbReference>
<keyword evidence="6 8" id="KW-0472">Membrane</keyword>
<evidence type="ECO:0000256" key="6">
    <source>
        <dbReference type="ARBA" id="ARBA00023136"/>
    </source>
</evidence>
<accession>A0ABM8Z9Q1</accession>
<organism evidence="10 11">
    <name type="scientific">Periweissella fabaria</name>
    <dbReference type="NCBI Taxonomy" id="546157"/>
    <lineage>
        <taxon>Bacteria</taxon>
        <taxon>Bacillati</taxon>
        <taxon>Bacillota</taxon>
        <taxon>Bacilli</taxon>
        <taxon>Lactobacillales</taxon>
        <taxon>Lactobacillaceae</taxon>
        <taxon>Periweissella</taxon>
    </lineage>
</organism>
<evidence type="ECO:0000256" key="3">
    <source>
        <dbReference type="ARBA" id="ARBA00022692"/>
    </source>
</evidence>
<dbReference type="PANTHER" id="PTHR11003">
    <property type="entry name" value="POTASSIUM CHANNEL, SUBFAMILY K"/>
    <property type="match status" value="1"/>
</dbReference>
<dbReference type="Proteomes" id="UP000789707">
    <property type="component" value="Unassembled WGS sequence"/>
</dbReference>
<name>A0ABM8Z9Q1_9LACO</name>
<keyword evidence="11" id="KW-1185">Reference proteome</keyword>
<gene>
    <name evidence="10" type="ORF">WFA24289_01903</name>
</gene>
<evidence type="ECO:0000256" key="5">
    <source>
        <dbReference type="ARBA" id="ARBA00023065"/>
    </source>
</evidence>
<keyword evidence="3 8" id="KW-0812">Transmembrane</keyword>
<evidence type="ECO:0000313" key="10">
    <source>
        <dbReference type="EMBL" id="CAH0417561.1"/>
    </source>
</evidence>
<evidence type="ECO:0000256" key="1">
    <source>
        <dbReference type="ARBA" id="ARBA00004141"/>
    </source>
</evidence>
<feature type="transmembrane region" description="Helical" evidence="8">
    <location>
        <begin position="26"/>
        <end position="43"/>
    </location>
</feature>
<evidence type="ECO:0000256" key="4">
    <source>
        <dbReference type="ARBA" id="ARBA00022989"/>
    </source>
</evidence>
<dbReference type="Pfam" id="PF07885">
    <property type="entry name" value="Ion_trans_2"/>
    <property type="match status" value="1"/>
</dbReference>
<reference evidence="10 11" key="1">
    <citation type="submission" date="2021-11" db="EMBL/GenBank/DDBJ databases">
        <authorList>
            <person name="Depoorter E."/>
        </authorList>
    </citation>
    <scope>NUCLEOTIDE SEQUENCE [LARGE SCALE GENOMIC DNA]</scope>
    <source>
        <strain evidence="10 11">LMG 24289</strain>
    </source>
</reference>
<evidence type="ECO:0000313" key="11">
    <source>
        <dbReference type="Proteomes" id="UP000789707"/>
    </source>
</evidence>
<sequence length="112" mass="12622">MISMILSVKKLFSSFWIIFKSEETKGLLIVIFLTLLSGAFFYSTVEHLSLLNAFYLSFVTLTTIGYGDIHPVTDFGKVFTMLYSTVGIGLMTIFVATVAKAYMSTKTNKRRH</sequence>
<evidence type="ECO:0000256" key="2">
    <source>
        <dbReference type="ARBA" id="ARBA00022448"/>
    </source>
</evidence>
<dbReference type="EMBL" id="CAKKNS010000013">
    <property type="protein sequence ID" value="CAH0417561.1"/>
    <property type="molecule type" value="Genomic_DNA"/>
</dbReference>
<dbReference type="Gene3D" id="1.10.287.70">
    <property type="match status" value="1"/>
</dbReference>
<comment type="subcellular location">
    <subcellularLocation>
        <location evidence="1">Membrane</location>
        <topology evidence="1">Multi-pass membrane protein</topology>
    </subcellularLocation>
</comment>
<evidence type="ECO:0000256" key="8">
    <source>
        <dbReference type="SAM" id="Phobius"/>
    </source>
</evidence>
<keyword evidence="7" id="KW-0407">Ion channel</keyword>
<feature type="domain" description="Potassium channel" evidence="9">
    <location>
        <begin position="29"/>
        <end position="102"/>
    </location>
</feature>
<dbReference type="InterPro" id="IPR013099">
    <property type="entry name" value="K_chnl_dom"/>
</dbReference>